<dbReference type="GO" id="GO:0046933">
    <property type="term" value="F:proton-transporting ATP synthase activity, rotational mechanism"/>
    <property type="evidence" value="ECO:0007669"/>
    <property type="project" value="InterPro"/>
</dbReference>
<name>A0A0C3LSZ0_9AGAM</name>
<dbReference type="InterPro" id="IPR036742">
    <property type="entry name" value="ATP_synth_F1_esu_sf_mt"/>
</dbReference>
<sequence>MSGAIWRQHFTFNKYSQIAARAVRQSLVEAERLKAEKRGDTGLKYQKWENGQGGNHIPFNQPKEDA</sequence>
<comment type="similarity">
    <text evidence="1">Belongs to the eukaryotic ATPase epsilon family.</text>
</comment>
<reference evidence="4" key="2">
    <citation type="submission" date="2015-01" db="EMBL/GenBank/DDBJ databases">
        <title>Evolutionary Origins and Diversification of the Mycorrhizal Mutualists.</title>
        <authorList>
            <consortium name="DOE Joint Genome Institute"/>
            <consortium name="Mycorrhizal Genomics Consortium"/>
            <person name="Kohler A."/>
            <person name="Kuo A."/>
            <person name="Nagy L.G."/>
            <person name="Floudas D."/>
            <person name="Copeland A."/>
            <person name="Barry K.W."/>
            <person name="Cichocki N."/>
            <person name="Veneault-Fourrey C."/>
            <person name="LaButti K."/>
            <person name="Lindquist E.A."/>
            <person name="Lipzen A."/>
            <person name="Lundell T."/>
            <person name="Morin E."/>
            <person name="Murat C."/>
            <person name="Riley R."/>
            <person name="Ohm R."/>
            <person name="Sun H."/>
            <person name="Tunlid A."/>
            <person name="Henrissat B."/>
            <person name="Grigoriev I.V."/>
            <person name="Hibbett D.S."/>
            <person name="Martin F."/>
        </authorList>
    </citation>
    <scope>NUCLEOTIDE SEQUENCE [LARGE SCALE GENOMIC DNA]</scope>
    <source>
        <strain evidence="4">MUT 4182</strain>
    </source>
</reference>
<evidence type="ECO:0000256" key="1">
    <source>
        <dbReference type="ARBA" id="ARBA00009502"/>
    </source>
</evidence>
<dbReference type="SUPFAM" id="SSF48690">
    <property type="entry name" value="Epsilon subunit of mitochondrial F1F0-ATP synthase"/>
    <property type="match status" value="1"/>
</dbReference>
<evidence type="ECO:0000313" key="3">
    <source>
        <dbReference type="EMBL" id="KIO24497.1"/>
    </source>
</evidence>
<dbReference type="InterPro" id="IPR006721">
    <property type="entry name" value="ATP_synth_F1_esu_mt"/>
</dbReference>
<dbReference type="EMBL" id="KN823060">
    <property type="protein sequence ID" value="KIO24497.1"/>
    <property type="molecule type" value="Genomic_DNA"/>
</dbReference>
<dbReference type="Gene3D" id="1.10.1620.20">
    <property type="entry name" value="ATP synthase, F1 complex, epsilon subunit superfamily, mitochondrial"/>
    <property type="match status" value="1"/>
</dbReference>
<dbReference type="GO" id="GO:0045259">
    <property type="term" value="C:proton-transporting ATP synthase complex"/>
    <property type="evidence" value="ECO:0007669"/>
    <property type="project" value="InterPro"/>
</dbReference>
<evidence type="ECO:0008006" key="5">
    <source>
        <dbReference type="Google" id="ProtNLM"/>
    </source>
</evidence>
<dbReference type="Proteomes" id="UP000054248">
    <property type="component" value="Unassembled WGS sequence"/>
</dbReference>
<organism evidence="3 4">
    <name type="scientific">Tulasnella calospora MUT 4182</name>
    <dbReference type="NCBI Taxonomy" id="1051891"/>
    <lineage>
        <taxon>Eukaryota</taxon>
        <taxon>Fungi</taxon>
        <taxon>Dikarya</taxon>
        <taxon>Basidiomycota</taxon>
        <taxon>Agaricomycotina</taxon>
        <taxon>Agaricomycetes</taxon>
        <taxon>Cantharellales</taxon>
        <taxon>Tulasnellaceae</taxon>
        <taxon>Tulasnella</taxon>
    </lineage>
</organism>
<evidence type="ECO:0000256" key="2">
    <source>
        <dbReference type="SAM" id="MobiDB-lite"/>
    </source>
</evidence>
<accession>A0A0C3LSZ0</accession>
<dbReference type="HOGENOM" id="CLU_187039_0_1_1"/>
<keyword evidence="4" id="KW-1185">Reference proteome</keyword>
<dbReference type="Pfam" id="PF04627">
    <property type="entry name" value="ATP-synt_Eps"/>
    <property type="match status" value="1"/>
</dbReference>
<protein>
    <recommendedName>
        <fullName evidence="5">Mitochondrial ATP synthase epsilon chain domain-containing protein</fullName>
    </recommendedName>
</protein>
<reference evidence="3 4" key="1">
    <citation type="submission" date="2014-04" db="EMBL/GenBank/DDBJ databases">
        <authorList>
            <consortium name="DOE Joint Genome Institute"/>
            <person name="Kuo A."/>
            <person name="Girlanda M."/>
            <person name="Perotto S."/>
            <person name="Kohler A."/>
            <person name="Nagy L.G."/>
            <person name="Floudas D."/>
            <person name="Copeland A."/>
            <person name="Barry K.W."/>
            <person name="Cichocki N."/>
            <person name="Veneault-Fourrey C."/>
            <person name="LaButti K."/>
            <person name="Lindquist E.A."/>
            <person name="Lipzen A."/>
            <person name="Lundell T."/>
            <person name="Morin E."/>
            <person name="Murat C."/>
            <person name="Sun H."/>
            <person name="Tunlid A."/>
            <person name="Henrissat B."/>
            <person name="Grigoriev I.V."/>
            <person name="Hibbett D.S."/>
            <person name="Martin F."/>
            <person name="Nordberg H.P."/>
            <person name="Cantor M.N."/>
            <person name="Hua S.X."/>
        </authorList>
    </citation>
    <scope>NUCLEOTIDE SEQUENCE [LARGE SCALE GENOMIC DNA]</scope>
    <source>
        <strain evidence="3 4">MUT 4182</strain>
    </source>
</reference>
<dbReference type="AlphaFoldDB" id="A0A0C3LSZ0"/>
<dbReference type="OrthoDB" id="269124at2759"/>
<gene>
    <name evidence="3" type="ORF">M407DRAFT_26106</name>
</gene>
<dbReference type="CDD" id="cd12153">
    <property type="entry name" value="F1-ATPase_epsilon"/>
    <property type="match status" value="1"/>
</dbReference>
<dbReference type="STRING" id="1051891.A0A0C3LSZ0"/>
<feature type="region of interest" description="Disordered" evidence="2">
    <location>
        <begin position="44"/>
        <end position="66"/>
    </location>
</feature>
<evidence type="ECO:0000313" key="4">
    <source>
        <dbReference type="Proteomes" id="UP000054248"/>
    </source>
</evidence>
<dbReference type="GO" id="GO:0005743">
    <property type="term" value="C:mitochondrial inner membrane"/>
    <property type="evidence" value="ECO:0007669"/>
    <property type="project" value="InterPro"/>
</dbReference>
<proteinExistence type="inferred from homology"/>